<keyword evidence="7 13" id="KW-0175">Coiled coil</keyword>
<comment type="caution">
    <text evidence="14">The sequence shown here is derived from an EMBL/GenBank/DDBJ whole genome shotgun (WGS) entry which is preliminary data.</text>
</comment>
<accession>A0AAN9BUF9</accession>
<reference evidence="14 15" key="1">
    <citation type="submission" date="2024-02" db="EMBL/GenBank/DDBJ databases">
        <title>Chromosome-scale genome assembly of the rough periwinkle Littorina saxatilis.</title>
        <authorList>
            <person name="De Jode A."/>
            <person name="Faria R."/>
            <person name="Formenti G."/>
            <person name="Sims Y."/>
            <person name="Smith T.P."/>
            <person name="Tracey A."/>
            <person name="Wood J.M.D."/>
            <person name="Zagrodzka Z.B."/>
            <person name="Johannesson K."/>
            <person name="Butlin R.K."/>
            <person name="Leder E.H."/>
        </authorList>
    </citation>
    <scope>NUCLEOTIDE SEQUENCE [LARGE SCALE GENOMIC DNA]</scope>
    <source>
        <strain evidence="14">Snail1</strain>
        <tissue evidence="14">Muscle</tissue>
    </source>
</reference>
<comment type="similarity">
    <text evidence="1 12">Belongs to the SPC24 family.</text>
</comment>
<evidence type="ECO:0000256" key="13">
    <source>
        <dbReference type="SAM" id="Coils"/>
    </source>
</evidence>
<keyword evidence="15" id="KW-1185">Reference proteome</keyword>
<evidence type="ECO:0000256" key="1">
    <source>
        <dbReference type="ARBA" id="ARBA00007804"/>
    </source>
</evidence>
<dbReference type="GO" id="GO:0007059">
    <property type="term" value="P:chromosome segregation"/>
    <property type="evidence" value="ECO:0007669"/>
    <property type="project" value="TreeGrafter"/>
</dbReference>
<evidence type="ECO:0000313" key="15">
    <source>
        <dbReference type="Proteomes" id="UP001374579"/>
    </source>
</evidence>
<dbReference type="Gene3D" id="3.30.160.570">
    <property type="entry name" value="Ncd80 complex, Spc24 subunit"/>
    <property type="match status" value="1"/>
</dbReference>
<keyword evidence="8 12" id="KW-0539">Nucleus</keyword>
<feature type="coiled-coil region" evidence="13">
    <location>
        <begin position="103"/>
        <end position="130"/>
    </location>
</feature>
<keyword evidence="10 12" id="KW-0137">Centromere</keyword>
<comment type="function">
    <text evidence="11">Acts as a component of the essential kinetochore-associated NDC80 complex, which is required for chromosome segregation and spindle checkpoint activity. Required for kinetochore integrity and the organization of stable microtubule binding sites in the outer plate of the kinetochore. The NDC80 complex synergistically enhances the affinity of the SKA1 complex for microtubules and may allow the NDC80 complex to track depolymerizing microtubules.</text>
</comment>
<dbReference type="GO" id="GO:0008017">
    <property type="term" value="F:microtubule binding"/>
    <property type="evidence" value="ECO:0007669"/>
    <property type="project" value="TreeGrafter"/>
</dbReference>
<evidence type="ECO:0000256" key="10">
    <source>
        <dbReference type="ARBA" id="ARBA00023328"/>
    </source>
</evidence>
<evidence type="ECO:0000256" key="12">
    <source>
        <dbReference type="RuleBase" id="RU368011"/>
    </source>
</evidence>
<proteinExistence type="inferred from homology"/>
<dbReference type="PANTHER" id="PTHR22142:SF2">
    <property type="entry name" value="KINETOCHORE PROTEIN SPC24"/>
    <property type="match status" value="1"/>
</dbReference>
<evidence type="ECO:0000256" key="2">
    <source>
        <dbReference type="ARBA" id="ARBA00013690"/>
    </source>
</evidence>
<dbReference type="EMBL" id="JBAMIC010000002">
    <property type="protein sequence ID" value="KAK7111495.1"/>
    <property type="molecule type" value="Genomic_DNA"/>
</dbReference>
<dbReference type="GO" id="GO:0005634">
    <property type="term" value="C:nucleus"/>
    <property type="evidence" value="ECO:0007669"/>
    <property type="project" value="UniProtKB-SubCell"/>
</dbReference>
<dbReference type="InterPro" id="IPR013252">
    <property type="entry name" value="Ndc80_Spc24"/>
</dbReference>
<dbReference type="GO" id="GO:0031262">
    <property type="term" value="C:Ndc80 complex"/>
    <property type="evidence" value="ECO:0007669"/>
    <property type="project" value="TreeGrafter"/>
</dbReference>
<dbReference type="Pfam" id="PF08286">
    <property type="entry name" value="Spc24"/>
    <property type="match status" value="1"/>
</dbReference>
<evidence type="ECO:0000256" key="8">
    <source>
        <dbReference type="ARBA" id="ARBA00023242"/>
    </source>
</evidence>
<dbReference type="Proteomes" id="UP001374579">
    <property type="component" value="Unassembled WGS sequence"/>
</dbReference>
<name>A0AAN9BUF9_9CAEN</name>
<protein>
    <recommendedName>
        <fullName evidence="2 12">Kinetochore protein Spc24</fullName>
    </recommendedName>
</protein>
<evidence type="ECO:0000256" key="4">
    <source>
        <dbReference type="ARBA" id="ARBA00022618"/>
    </source>
</evidence>
<evidence type="ECO:0000256" key="11">
    <source>
        <dbReference type="ARBA" id="ARBA00045419"/>
    </source>
</evidence>
<comment type="subcellular location">
    <subcellularLocation>
        <location evidence="12">Nucleus</location>
    </subcellularLocation>
    <subcellularLocation>
        <location evidence="12">Chromosome</location>
        <location evidence="12">Centromere</location>
        <location evidence="12">Kinetochore</location>
    </subcellularLocation>
</comment>
<comment type="subunit">
    <text evidence="12">Component of the NDC80 complex.</text>
</comment>
<keyword evidence="4 12" id="KW-0132">Cell division</keyword>
<keyword evidence="9 12" id="KW-0131">Cell cycle</keyword>
<keyword evidence="3 12" id="KW-0158">Chromosome</keyword>
<evidence type="ECO:0000256" key="6">
    <source>
        <dbReference type="ARBA" id="ARBA00022838"/>
    </source>
</evidence>
<evidence type="ECO:0000256" key="5">
    <source>
        <dbReference type="ARBA" id="ARBA00022776"/>
    </source>
</evidence>
<keyword evidence="6 12" id="KW-0995">Kinetochore</keyword>
<evidence type="ECO:0000256" key="3">
    <source>
        <dbReference type="ARBA" id="ARBA00022454"/>
    </source>
</evidence>
<evidence type="ECO:0000256" key="7">
    <source>
        <dbReference type="ARBA" id="ARBA00023054"/>
    </source>
</evidence>
<gene>
    <name evidence="14" type="ORF">V1264_011116</name>
</gene>
<evidence type="ECO:0000313" key="14">
    <source>
        <dbReference type="EMBL" id="KAK7111495.1"/>
    </source>
</evidence>
<dbReference type="PANTHER" id="PTHR22142">
    <property type="match status" value="1"/>
</dbReference>
<sequence length="199" mass="22632">MSQLGLDEMLMYGEQLLTVLVGDNTEAATMHNIHEISRQVIAIRQKQMQQMKEDVEYLTREVGVSDGAGDSNSTPDDLASIETLLQNKVEAVSTQSSTVIRECQQLKEGLTKAQRELETLKEQRQSQKDAITAALPKARCDANLYSNITNLRWQFNTEPHEVKGYICNNAGVKTFNLNSQEVSRFFITNYLWDLIEEDW</sequence>
<evidence type="ECO:0000256" key="9">
    <source>
        <dbReference type="ARBA" id="ARBA00023306"/>
    </source>
</evidence>
<keyword evidence="5 12" id="KW-0498">Mitosis</keyword>
<dbReference type="AlphaFoldDB" id="A0AAN9BUF9"/>
<organism evidence="14 15">
    <name type="scientific">Littorina saxatilis</name>
    <dbReference type="NCBI Taxonomy" id="31220"/>
    <lineage>
        <taxon>Eukaryota</taxon>
        <taxon>Metazoa</taxon>
        <taxon>Spiralia</taxon>
        <taxon>Lophotrochozoa</taxon>
        <taxon>Mollusca</taxon>
        <taxon>Gastropoda</taxon>
        <taxon>Caenogastropoda</taxon>
        <taxon>Littorinimorpha</taxon>
        <taxon>Littorinoidea</taxon>
        <taxon>Littorinidae</taxon>
        <taxon>Littorina</taxon>
    </lineage>
</organism>
<dbReference type="GO" id="GO:0051301">
    <property type="term" value="P:cell division"/>
    <property type="evidence" value="ECO:0007669"/>
    <property type="project" value="UniProtKB-UniRule"/>
</dbReference>